<keyword evidence="5 6" id="KW-0456">Lyase</keyword>
<comment type="similarity">
    <text evidence="2 6">Belongs to the terpene synthase family.</text>
</comment>
<keyword evidence="4 6" id="KW-0460">Magnesium</keyword>
<keyword evidence="3 6" id="KW-0479">Metal-binding</keyword>
<dbReference type="Proteomes" id="UP001385951">
    <property type="component" value="Unassembled WGS sequence"/>
</dbReference>
<dbReference type="InterPro" id="IPR008949">
    <property type="entry name" value="Isoprenoid_synthase_dom_sf"/>
</dbReference>
<keyword evidence="8" id="KW-1185">Reference proteome</keyword>
<dbReference type="PANTHER" id="PTHR35201:SF4">
    <property type="entry name" value="BETA-PINACENE SYNTHASE-RELATED"/>
    <property type="match status" value="1"/>
</dbReference>
<protein>
    <recommendedName>
        <fullName evidence="6">Terpene synthase</fullName>
        <ecNumber evidence="6">4.2.3.-</ecNumber>
    </recommendedName>
</protein>
<evidence type="ECO:0000256" key="6">
    <source>
        <dbReference type="RuleBase" id="RU366034"/>
    </source>
</evidence>
<evidence type="ECO:0000256" key="2">
    <source>
        <dbReference type="ARBA" id="ARBA00006333"/>
    </source>
</evidence>
<gene>
    <name evidence="7" type="ORF">QCA50_005989</name>
</gene>
<evidence type="ECO:0000313" key="7">
    <source>
        <dbReference type="EMBL" id="KAK7690887.1"/>
    </source>
</evidence>
<dbReference type="Pfam" id="PF19086">
    <property type="entry name" value="Terpene_syn_C_2"/>
    <property type="match status" value="1"/>
</dbReference>
<dbReference type="GO" id="GO:0008299">
    <property type="term" value="P:isoprenoid biosynthetic process"/>
    <property type="evidence" value="ECO:0007669"/>
    <property type="project" value="UniProtKB-ARBA"/>
</dbReference>
<comment type="cofactor">
    <cofactor evidence="1 6">
        <name>Mg(2+)</name>
        <dbReference type="ChEBI" id="CHEBI:18420"/>
    </cofactor>
</comment>
<name>A0AAW0GGP0_9APHY</name>
<dbReference type="SUPFAM" id="SSF48576">
    <property type="entry name" value="Terpenoid synthases"/>
    <property type="match status" value="1"/>
</dbReference>
<evidence type="ECO:0000256" key="3">
    <source>
        <dbReference type="ARBA" id="ARBA00022723"/>
    </source>
</evidence>
<evidence type="ECO:0000256" key="4">
    <source>
        <dbReference type="ARBA" id="ARBA00022842"/>
    </source>
</evidence>
<organism evidence="7 8">
    <name type="scientific">Cerrena zonata</name>
    <dbReference type="NCBI Taxonomy" id="2478898"/>
    <lineage>
        <taxon>Eukaryota</taxon>
        <taxon>Fungi</taxon>
        <taxon>Dikarya</taxon>
        <taxon>Basidiomycota</taxon>
        <taxon>Agaricomycotina</taxon>
        <taxon>Agaricomycetes</taxon>
        <taxon>Polyporales</taxon>
        <taxon>Cerrenaceae</taxon>
        <taxon>Cerrena</taxon>
    </lineage>
</organism>
<dbReference type="PANTHER" id="PTHR35201">
    <property type="entry name" value="TERPENE SYNTHASE"/>
    <property type="match status" value="1"/>
</dbReference>
<proteinExistence type="inferred from homology"/>
<evidence type="ECO:0000256" key="1">
    <source>
        <dbReference type="ARBA" id="ARBA00001946"/>
    </source>
</evidence>
<dbReference type="AlphaFoldDB" id="A0AAW0GGP0"/>
<dbReference type="GO" id="GO:0010333">
    <property type="term" value="F:terpene synthase activity"/>
    <property type="evidence" value="ECO:0007669"/>
    <property type="project" value="InterPro"/>
</dbReference>
<comment type="caution">
    <text evidence="7">The sequence shown here is derived from an EMBL/GenBank/DDBJ whole genome shotgun (WGS) entry which is preliminary data.</text>
</comment>
<dbReference type="GO" id="GO:0046872">
    <property type="term" value="F:metal ion binding"/>
    <property type="evidence" value="ECO:0007669"/>
    <property type="project" value="UniProtKB-KW"/>
</dbReference>
<dbReference type="SFLD" id="SFLDG01020">
    <property type="entry name" value="Terpene_Cyclase_Like_2"/>
    <property type="match status" value="1"/>
</dbReference>
<dbReference type="EC" id="4.2.3.-" evidence="6"/>
<reference evidence="7 8" key="1">
    <citation type="submission" date="2022-09" db="EMBL/GenBank/DDBJ databases">
        <authorList>
            <person name="Palmer J.M."/>
        </authorList>
    </citation>
    <scope>NUCLEOTIDE SEQUENCE [LARGE SCALE GENOMIC DNA]</scope>
    <source>
        <strain evidence="7 8">DSM 7382</strain>
    </source>
</reference>
<accession>A0AAW0GGP0</accession>
<sequence>MTTTSYILPDFVSQCPYQLRVSPLNEVVAHNTEKWVLNMVDFDEKTLESFLETRGGSLAGYSYPDADEFHLQVASNFMEWLFCFDDYSDKCTKDEARILGDSVIQCFRDPRAFQSDVPVCKLAKDFACRLLQSAGPRCMRRFADTIESYMISVTEQARDRDEDITPDMESYISLRRETGALPSSFVLIEFAAGLDLPDEVIEHPLIRSMEMATNDWTAWTNDVLSYHKECAIGDTHNIVAVIMNERKVDLQTAMDQAGDLCHDCIKKFEEDRQALPSWGPDIDRQVQLYVQGLQDWIVGALHWSFVSKRYFGVNGEEMKKNRAVNLLPKIEEQIQAADK</sequence>
<evidence type="ECO:0000256" key="5">
    <source>
        <dbReference type="ARBA" id="ARBA00023239"/>
    </source>
</evidence>
<evidence type="ECO:0000313" key="8">
    <source>
        <dbReference type="Proteomes" id="UP001385951"/>
    </source>
</evidence>
<dbReference type="SFLD" id="SFLDS00005">
    <property type="entry name" value="Isoprenoid_Synthase_Type_I"/>
    <property type="match status" value="1"/>
</dbReference>
<dbReference type="InterPro" id="IPR034686">
    <property type="entry name" value="Terpene_cyclase-like_2"/>
</dbReference>
<dbReference type="EMBL" id="JASBNA010000006">
    <property type="protein sequence ID" value="KAK7690887.1"/>
    <property type="molecule type" value="Genomic_DNA"/>
</dbReference>
<dbReference type="Gene3D" id="1.10.600.10">
    <property type="entry name" value="Farnesyl Diphosphate Synthase"/>
    <property type="match status" value="1"/>
</dbReference>